<gene>
    <name evidence="2" type="ORF">BaRGS_00016103</name>
</gene>
<organism evidence="2 3">
    <name type="scientific">Batillaria attramentaria</name>
    <dbReference type="NCBI Taxonomy" id="370345"/>
    <lineage>
        <taxon>Eukaryota</taxon>
        <taxon>Metazoa</taxon>
        <taxon>Spiralia</taxon>
        <taxon>Lophotrochozoa</taxon>
        <taxon>Mollusca</taxon>
        <taxon>Gastropoda</taxon>
        <taxon>Caenogastropoda</taxon>
        <taxon>Sorbeoconcha</taxon>
        <taxon>Cerithioidea</taxon>
        <taxon>Batillariidae</taxon>
        <taxon>Batillaria</taxon>
    </lineage>
</organism>
<dbReference type="InterPro" id="IPR036890">
    <property type="entry name" value="HATPase_C_sf"/>
</dbReference>
<keyword evidence="3" id="KW-1185">Reference proteome</keyword>
<dbReference type="PANTHER" id="PTHR15600">
    <property type="entry name" value="SACSIN"/>
    <property type="match status" value="1"/>
</dbReference>
<proteinExistence type="predicted"/>
<accession>A0ABD0L0N6</accession>
<reference evidence="2 3" key="1">
    <citation type="journal article" date="2023" name="Sci. Data">
        <title>Genome assembly of the Korean intertidal mud-creeper Batillaria attramentaria.</title>
        <authorList>
            <person name="Patra A.K."/>
            <person name="Ho P.T."/>
            <person name="Jun S."/>
            <person name="Lee S.J."/>
            <person name="Kim Y."/>
            <person name="Won Y.J."/>
        </authorList>
    </citation>
    <scope>NUCLEOTIDE SEQUENCE [LARGE SCALE GENOMIC DNA]</scope>
    <source>
        <strain evidence="2">Wonlab-2016</strain>
    </source>
</reference>
<dbReference type="PANTHER" id="PTHR15600:SF42">
    <property type="entry name" value="SACSIN"/>
    <property type="match status" value="1"/>
</dbReference>
<name>A0ABD0L0N6_9CAEN</name>
<dbReference type="Proteomes" id="UP001519460">
    <property type="component" value="Unassembled WGS sequence"/>
</dbReference>
<dbReference type="InterPro" id="IPR052972">
    <property type="entry name" value="Sacsin_chaperone_reg"/>
</dbReference>
<dbReference type="SUPFAM" id="SSF55874">
    <property type="entry name" value="ATPase domain of HSP90 chaperone/DNA topoisomerase II/histidine kinase"/>
    <property type="match status" value="1"/>
</dbReference>
<evidence type="ECO:0000313" key="2">
    <source>
        <dbReference type="EMBL" id="KAK7492624.1"/>
    </source>
</evidence>
<feature type="domain" description="Sacsin/Nov" evidence="1">
    <location>
        <begin position="27"/>
        <end position="275"/>
    </location>
</feature>
<dbReference type="AlphaFoldDB" id="A0ABD0L0N6"/>
<dbReference type="Pfam" id="PF25794">
    <property type="entry name" value="SACS"/>
    <property type="match status" value="1"/>
</dbReference>
<dbReference type="EMBL" id="JACVVK020000101">
    <property type="protein sequence ID" value="KAK7492624.1"/>
    <property type="molecule type" value="Genomic_DNA"/>
</dbReference>
<sequence>MRTLLLATEHSRGKVEESGLDYGYGQREELTKRLHNLLNDSYTDGFSVPKELIQNADDAGATEVCFMLDERENRDARSDLLGHNMASLQGPALWTYNDAPFKDEDFENIARLGAGTKEEDSSKVGRFGLGFNSVYNLTDVPIFISRHTMGMFDPHAKYLPKGAGLKLDFRRPVDREELTKRPNQFMPFQGVFGCQLRKRDQGDEDVFFEGTLFRFPLRTDEQAKESRIKSESYSESKRREFLRMLMDRAGSLLMFTQSVKKVQVYHLPSDSTDPGTAARLLTATRTSECVDLLTSSGSLCGTLLQGCTTSWFTDKDVKILEQVTIVVDVTDEAKSVCDVDKCRVQTRWKHAWATGIDDSATAAERQGRKGFVPLATVAVLVAEDSIQAVSDSPFGFYRTGHLFCFMPLPQEMVQMNLPVHVNGTFDLTSSRRSLQVLTEDDMRGTGSEWNAALFGDAVCRAYLTLLENVQAEAAKDKDYQRYYGLWPDSGQESLDQHFYRRLVSDNNKVFPVPVRNKWVAFQDAWFLDADFRESECGQLAWHAMNHFWDREGGLVDIPTYICRLIHRIGQGEAFQEKVITKEEFYEKFFFPNIDSDYWKSSVRDKLVHYALMQDNEEILDLVRTHACIPCEGTGKLEYPRRLLHPSKQASKLYRASEGRFPQGAESQKNADQVNFCQQEDLERLERLGMIVDDLPMDMVLERAESASTLLNEDEKRGFAESL</sequence>
<comment type="caution">
    <text evidence="2">The sequence shown here is derived from an EMBL/GenBank/DDBJ whole genome shotgun (WGS) entry which is preliminary data.</text>
</comment>
<dbReference type="Gene3D" id="3.30.565.10">
    <property type="entry name" value="Histidine kinase-like ATPase, C-terminal domain"/>
    <property type="match status" value="1"/>
</dbReference>
<evidence type="ECO:0000259" key="1">
    <source>
        <dbReference type="Pfam" id="PF25794"/>
    </source>
</evidence>
<evidence type="ECO:0000313" key="3">
    <source>
        <dbReference type="Proteomes" id="UP001519460"/>
    </source>
</evidence>
<dbReference type="NCBIfam" id="NF047352">
    <property type="entry name" value="P_loop_sacsin"/>
    <property type="match status" value="1"/>
</dbReference>
<protein>
    <recommendedName>
        <fullName evidence="1">Sacsin/Nov domain-containing protein</fullName>
    </recommendedName>
</protein>
<dbReference type="InterPro" id="IPR058210">
    <property type="entry name" value="SACS/Nov_dom"/>
</dbReference>